<evidence type="ECO:0000256" key="5">
    <source>
        <dbReference type="ARBA" id="ARBA00022692"/>
    </source>
</evidence>
<accession>A0A3R5WIF8</accession>
<evidence type="ECO:0000256" key="3">
    <source>
        <dbReference type="ARBA" id="ARBA00022448"/>
    </source>
</evidence>
<dbReference type="AlphaFoldDB" id="A0A3R5WIF8"/>
<keyword evidence="5 9" id="KW-0812">Transmembrane</keyword>
<keyword evidence="7 9" id="KW-1133">Transmembrane helix</keyword>
<evidence type="ECO:0000256" key="4">
    <source>
        <dbReference type="ARBA" id="ARBA00022475"/>
    </source>
</evidence>
<keyword evidence="4 9" id="KW-1003">Cell membrane</keyword>
<evidence type="ECO:0000256" key="8">
    <source>
        <dbReference type="ARBA" id="ARBA00023136"/>
    </source>
</evidence>
<dbReference type="PROSITE" id="PS00873">
    <property type="entry name" value="NA_ALANINE_SYMP"/>
    <property type="match status" value="1"/>
</dbReference>
<feature type="transmembrane region" description="Helical" evidence="9">
    <location>
        <begin position="256"/>
        <end position="281"/>
    </location>
</feature>
<feature type="transmembrane region" description="Helical" evidence="9">
    <location>
        <begin position="197"/>
        <end position="217"/>
    </location>
</feature>
<dbReference type="PANTHER" id="PTHR30330">
    <property type="entry name" value="AGSS FAMILY TRANSPORTER, SODIUM-ALANINE"/>
    <property type="match status" value="1"/>
</dbReference>
<comment type="caution">
    <text evidence="10">The sequence shown here is derived from an EMBL/GenBank/DDBJ whole genome shotgun (WGS) entry which is preliminary data.</text>
</comment>
<protein>
    <submittedName>
        <fullName evidence="10">Alanine:cation symporter family protein</fullName>
    </submittedName>
</protein>
<feature type="transmembrane region" description="Helical" evidence="9">
    <location>
        <begin position="229"/>
        <end position="250"/>
    </location>
</feature>
<feature type="transmembrane region" description="Helical" evidence="9">
    <location>
        <begin position="152"/>
        <end position="177"/>
    </location>
</feature>
<dbReference type="InterPro" id="IPR001463">
    <property type="entry name" value="Na/Ala_symport"/>
</dbReference>
<dbReference type="PANTHER" id="PTHR30330:SF3">
    <property type="entry name" value="TRANSCRIPTIONAL REGULATOR, LRP FAMILY"/>
    <property type="match status" value="1"/>
</dbReference>
<feature type="transmembrane region" description="Helical" evidence="9">
    <location>
        <begin position="414"/>
        <end position="435"/>
    </location>
</feature>
<reference evidence="10 11" key="1">
    <citation type="submission" date="2018-08" db="EMBL/GenBank/DDBJ databases">
        <title>A genome reference for cultivated species of the human gut microbiota.</title>
        <authorList>
            <person name="Zou Y."/>
            <person name="Xue W."/>
            <person name="Luo G."/>
        </authorList>
    </citation>
    <scope>NUCLEOTIDE SEQUENCE [LARGE SCALE GENOMIC DNA]</scope>
    <source>
        <strain evidence="10 11">AF22-21</strain>
    </source>
</reference>
<dbReference type="Proteomes" id="UP000283295">
    <property type="component" value="Unassembled WGS sequence"/>
</dbReference>
<comment type="subcellular location">
    <subcellularLocation>
        <location evidence="1 9">Cell membrane</location>
        <topology evidence="1 9">Multi-pass membrane protein</topology>
    </subcellularLocation>
</comment>
<dbReference type="OrthoDB" id="9804874at2"/>
<dbReference type="EMBL" id="QRVK01000043">
    <property type="protein sequence ID" value="RGS37573.1"/>
    <property type="molecule type" value="Genomic_DNA"/>
</dbReference>
<evidence type="ECO:0000313" key="11">
    <source>
        <dbReference type="Proteomes" id="UP000283295"/>
    </source>
</evidence>
<sequence length="471" mass="50623">MDAFTNFLGKVDDIVWGLPLIILIIVCGIYLTIRLKFLQIVHLPKALRFMIKNEEDGTGEVTSFGALCTALSATIGTGNIVGVATAIGILAGGPGALFWMWIAALFGMATKYSEGLLAVKYRKIDEDGHVLGGPFYYIESGMGHKWRWLAKIFAFFGACVGLMGIGTFTQVNGIASAVQAFFDPDKANTVSILGNDYSIAIVITAFILAILVGLVVIGGIQRISKVSQVIVPFMAVLYIVVCLVLIIVNINKVPAAFATIVKCAFKPMSFAGGVTASLAIAMQKGVARGIFSNEAGLGSAPIAAAAAQTKEPVRQGLVTMTGTFIDTIIVCTMTGLSIVMMGSWQDGSLEGIAVTTDAFQKGLFFMPGQVAAFILMICLVFFAFTTILGWDYYGERCLEYLTNGSKVSVQIYRWLYILCVFIGPYMTVKAVWTIADIFNGLMAIPNIIALLALSSVVVAETKDYFARHKEL</sequence>
<feature type="transmembrane region" description="Helical" evidence="9">
    <location>
        <begin position="441"/>
        <end position="459"/>
    </location>
</feature>
<comment type="similarity">
    <text evidence="2 9">Belongs to the alanine or glycine:cation symporter (AGCS) (TC 2.A.25) family.</text>
</comment>
<proteinExistence type="inferred from homology"/>
<evidence type="ECO:0000313" key="10">
    <source>
        <dbReference type="EMBL" id="RGS37573.1"/>
    </source>
</evidence>
<dbReference type="NCBIfam" id="TIGR00835">
    <property type="entry name" value="agcS"/>
    <property type="match status" value="1"/>
</dbReference>
<keyword evidence="3 9" id="KW-0813">Transport</keyword>
<keyword evidence="8 9" id="KW-0472">Membrane</keyword>
<dbReference type="GO" id="GO:0005886">
    <property type="term" value="C:plasma membrane"/>
    <property type="evidence" value="ECO:0007669"/>
    <property type="project" value="UniProtKB-SubCell"/>
</dbReference>
<organism evidence="10 11">
    <name type="scientific">Coprococcus eutactus</name>
    <dbReference type="NCBI Taxonomy" id="33043"/>
    <lineage>
        <taxon>Bacteria</taxon>
        <taxon>Bacillati</taxon>
        <taxon>Bacillota</taxon>
        <taxon>Clostridia</taxon>
        <taxon>Lachnospirales</taxon>
        <taxon>Lachnospiraceae</taxon>
        <taxon>Coprococcus</taxon>
    </lineage>
</organism>
<dbReference type="GO" id="GO:0005283">
    <property type="term" value="F:amino acid:sodium symporter activity"/>
    <property type="evidence" value="ECO:0007669"/>
    <property type="project" value="InterPro"/>
</dbReference>
<name>A0A3R5WIF8_9FIRM</name>
<dbReference type="Pfam" id="PF01235">
    <property type="entry name" value="Na_Ala_symp"/>
    <property type="match status" value="1"/>
</dbReference>
<evidence type="ECO:0000256" key="2">
    <source>
        <dbReference type="ARBA" id="ARBA00009261"/>
    </source>
</evidence>
<dbReference type="FunFam" id="1.20.1740.10:FF:000004">
    <property type="entry name" value="Sodium:alanine symporter family protein"/>
    <property type="match status" value="1"/>
</dbReference>
<dbReference type="Gene3D" id="1.20.1740.10">
    <property type="entry name" value="Amino acid/polyamine transporter I"/>
    <property type="match status" value="1"/>
</dbReference>
<evidence type="ECO:0000256" key="6">
    <source>
        <dbReference type="ARBA" id="ARBA00022847"/>
    </source>
</evidence>
<feature type="transmembrane region" description="Helical" evidence="9">
    <location>
        <begin position="14"/>
        <end position="33"/>
    </location>
</feature>
<evidence type="ECO:0000256" key="1">
    <source>
        <dbReference type="ARBA" id="ARBA00004651"/>
    </source>
</evidence>
<dbReference type="RefSeq" id="WP_117548859.1">
    <property type="nucleotide sequence ID" value="NZ_CABJEB010000001.1"/>
</dbReference>
<evidence type="ECO:0000256" key="7">
    <source>
        <dbReference type="ARBA" id="ARBA00022989"/>
    </source>
</evidence>
<gene>
    <name evidence="10" type="ORF">DWX94_12220</name>
</gene>
<evidence type="ECO:0000256" key="9">
    <source>
        <dbReference type="RuleBase" id="RU363064"/>
    </source>
</evidence>
<keyword evidence="6 9" id="KW-0769">Symport</keyword>
<feature type="transmembrane region" description="Helical" evidence="9">
    <location>
        <begin position="364"/>
        <end position="393"/>
    </location>
</feature>
<feature type="transmembrane region" description="Helical" evidence="9">
    <location>
        <begin position="324"/>
        <end position="344"/>
    </location>
</feature>
<feature type="transmembrane region" description="Helical" evidence="9">
    <location>
        <begin position="64"/>
        <end position="90"/>
    </location>
</feature>
<dbReference type="PRINTS" id="PR00175">
    <property type="entry name" value="NAALASMPORT"/>
</dbReference>